<dbReference type="EMBL" id="BJCL01000012">
    <property type="protein sequence ID" value="GCL64948.1"/>
    <property type="molecule type" value="Genomic_DNA"/>
</dbReference>
<evidence type="ECO:0000313" key="2">
    <source>
        <dbReference type="Proteomes" id="UP000301751"/>
    </source>
</evidence>
<protein>
    <submittedName>
        <fullName evidence="1">Uncharacterized protein</fullName>
    </submittedName>
</protein>
<accession>A0A480B1R4</accession>
<keyword evidence="2" id="KW-1185">Reference proteome</keyword>
<sequence>MTHPMRARVRRLEQRIAEATRPGIAQLLREARERLKERRETTPPEVIKAEDRARWEQLAARTDDDSIAVWLARARLRLLAEEGKD</sequence>
<name>A0A480B1R4_9BURK</name>
<evidence type="ECO:0000313" key="1">
    <source>
        <dbReference type="EMBL" id="GCL64948.1"/>
    </source>
</evidence>
<reference evidence="2" key="1">
    <citation type="submission" date="2019-03" db="EMBL/GenBank/DDBJ databases">
        <title>Aquabacterium pictum sp.nov., the first bacteriochlorophyll a-containing freshwater bacterium in the genus Aquabacterium of the class Betaproteobacteria.</title>
        <authorList>
            <person name="Hirose S."/>
            <person name="Tank M."/>
            <person name="Hara E."/>
            <person name="Tamaki H."/>
            <person name="Takaichi S."/>
            <person name="Haruta S."/>
            <person name="Hanada S."/>
        </authorList>
    </citation>
    <scope>NUCLEOTIDE SEQUENCE [LARGE SCALE GENOMIC DNA]</scope>
    <source>
        <strain evidence="2">W35</strain>
    </source>
</reference>
<organism evidence="1 2">
    <name type="scientific">Pseudaquabacterium pictum</name>
    <dbReference type="NCBI Taxonomy" id="2315236"/>
    <lineage>
        <taxon>Bacteria</taxon>
        <taxon>Pseudomonadati</taxon>
        <taxon>Pseudomonadota</taxon>
        <taxon>Betaproteobacteria</taxon>
        <taxon>Burkholderiales</taxon>
        <taxon>Sphaerotilaceae</taxon>
        <taxon>Pseudaquabacterium</taxon>
    </lineage>
</organism>
<comment type="caution">
    <text evidence="1">The sequence shown here is derived from an EMBL/GenBank/DDBJ whole genome shotgun (WGS) entry which is preliminary data.</text>
</comment>
<dbReference type="Proteomes" id="UP000301751">
    <property type="component" value="Unassembled WGS sequence"/>
</dbReference>
<dbReference type="AlphaFoldDB" id="A0A480B1R4"/>
<gene>
    <name evidence="1" type="ORF">AQPW35_40290</name>
</gene>
<proteinExistence type="predicted"/>